<dbReference type="HOGENOM" id="CLU_005170_6_1_5"/>
<dbReference type="Gene3D" id="3.30.70.1450">
    <property type="entry name" value="Regulator of K+ conductance, C-terminal domain"/>
    <property type="match status" value="2"/>
</dbReference>
<dbReference type="InterPro" id="IPR051679">
    <property type="entry name" value="DASS-Related_Transporters"/>
</dbReference>
<sequence>MVLVVVGPGVVKTVELSIAFLAPTIYTKATRSFQSIRMPPSMNHDLFVVLALLLTAVVLFIRNKPRMDVVALVMMTALPLTGVIGVQDALAGFADPNIVLIAALFVIGDSLVRTGVAQRLGDWLAAHAGASETRLIPPLMIVVAVIGSIMSSTAVVALFVPVVLRIAQRSGISVRRLMMPLSVAALISGMMTLVATAPNLIVNSELVRRGYEGFQFFSFAPFGIPILACAVGYMLLARRWLSPTMPAAVGASAMRPRLSQWIEEYGLAEREHRLRVADGSPLVGKTLEELDLRSSAGANIIALERNGRFSRRVMQPVATTELRAGDVLFLDLFTSLVDIEEVRRRFDLERLPMSGSYFLDRSQELGMIEVMIPAASKLVGQSVVSARFRSEFDLTAIGLRRGGVPRAGSIRNETLEVGDTLLLIGPWRAIRRLGSHWNTLIALSMPADLDDVVPAPARAPHALAVLGLVVVLMVSGVVPNVIAALIGCLLLGLLRCIDTDAAYRSIHWQTLVLIVGMMPFAVALQKTGGIDIAATALIDTLGTVGIHAMLAGLFALTAVLGLFISNTATAVLMAPVALAVAEELGSSPYPFAMIVALAASAAFMTPVSSPVNTLVVGPGNYTFWDFMRVGVPFAVVAMAVSVVLVPWVLPP</sequence>
<keyword evidence="6 7" id="KW-0472">Membrane</keyword>
<accession>V5SEE2</accession>
<evidence type="ECO:0000256" key="7">
    <source>
        <dbReference type="SAM" id="Phobius"/>
    </source>
</evidence>
<dbReference type="SUPFAM" id="SSF116726">
    <property type="entry name" value="TrkA C-terminal domain-like"/>
    <property type="match status" value="2"/>
</dbReference>
<proteinExistence type="predicted"/>
<keyword evidence="5 7" id="KW-1133">Transmembrane helix</keyword>
<dbReference type="PANTHER" id="PTHR43652">
    <property type="entry name" value="BASIC AMINO ACID ANTIPORTER YFCC-RELATED"/>
    <property type="match status" value="1"/>
</dbReference>
<organism evidence="9 10">
    <name type="scientific">Hyphomicrobium nitrativorans NL23</name>
    <dbReference type="NCBI Taxonomy" id="1029756"/>
    <lineage>
        <taxon>Bacteria</taxon>
        <taxon>Pseudomonadati</taxon>
        <taxon>Pseudomonadota</taxon>
        <taxon>Alphaproteobacteria</taxon>
        <taxon>Hyphomicrobiales</taxon>
        <taxon>Hyphomicrobiaceae</taxon>
        <taxon>Hyphomicrobium</taxon>
    </lineage>
</organism>
<name>V5SEE2_9HYPH</name>
<dbReference type="KEGG" id="hni:W911_13900"/>
<dbReference type="Pfam" id="PF02080">
    <property type="entry name" value="TrkA_C"/>
    <property type="match status" value="2"/>
</dbReference>
<dbReference type="Pfam" id="PF03600">
    <property type="entry name" value="CitMHS"/>
    <property type="match status" value="1"/>
</dbReference>
<dbReference type="GO" id="GO:0006813">
    <property type="term" value="P:potassium ion transport"/>
    <property type="evidence" value="ECO:0007669"/>
    <property type="project" value="InterPro"/>
</dbReference>
<dbReference type="InterPro" id="IPR031312">
    <property type="entry name" value="Na/sul_symport_CS"/>
</dbReference>
<evidence type="ECO:0000256" key="2">
    <source>
        <dbReference type="ARBA" id="ARBA00022448"/>
    </source>
</evidence>
<dbReference type="PROSITE" id="PS51202">
    <property type="entry name" value="RCK_C"/>
    <property type="match status" value="2"/>
</dbReference>
<evidence type="ECO:0000256" key="5">
    <source>
        <dbReference type="ARBA" id="ARBA00022989"/>
    </source>
</evidence>
<keyword evidence="4" id="KW-0677">Repeat</keyword>
<dbReference type="AlphaFoldDB" id="V5SEE2"/>
<evidence type="ECO:0000256" key="3">
    <source>
        <dbReference type="ARBA" id="ARBA00022692"/>
    </source>
</evidence>
<evidence type="ECO:0000313" key="10">
    <source>
        <dbReference type="Proteomes" id="UP000018542"/>
    </source>
</evidence>
<dbReference type="InterPro" id="IPR004680">
    <property type="entry name" value="Cit_transptr-like_dom"/>
</dbReference>
<protein>
    <submittedName>
        <fullName evidence="9">Citrate transporter</fullName>
    </submittedName>
</protein>
<feature type="domain" description="RCK C-terminal" evidence="8">
    <location>
        <begin position="259"/>
        <end position="348"/>
    </location>
</feature>
<feature type="transmembrane region" description="Helical" evidence="7">
    <location>
        <begin position="6"/>
        <end position="26"/>
    </location>
</feature>
<evidence type="ECO:0000256" key="4">
    <source>
        <dbReference type="ARBA" id="ARBA00022737"/>
    </source>
</evidence>
<evidence type="ECO:0000256" key="1">
    <source>
        <dbReference type="ARBA" id="ARBA00004141"/>
    </source>
</evidence>
<dbReference type="PROSITE" id="PS01271">
    <property type="entry name" value="NA_SULFATE"/>
    <property type="match status" value="1"/>
</dbReference>
<dbReference type="EMBL" id="CP006912">
    <property type="protein sequence ID" value="AHB49261.1"/>
    <property type="molecule type" value="Genomic_DNA"/>
</dbReference>
<feature type="transmembrane region" description="Helical" evidence="7">
    <location>
        <begin position="46"/>
        <end position="63"/>
    </location>
</feature>
<keyword evidence="3 7" id="KW-0812">Transmembrane</keyword>
<feature type="transmembrane region" description="Helical" evidence="7">
    <location>
        <begin position="506"/>
        <end position="524"/>
    </location>
</feature>
<dbReference type="STRING" id="1029756.W911_13900"/>
<comment type="subcellular location">
    <subcellularLocation>
        <location evidence="1">Membrane</location>
        <topology evidence="1">Multi-pass membrane protein</topology>
    </subcellularLocation>
</comment>
<dbReference type="PANTHER" id="PTHR43652:SF1">
    <property type="entry name" value="RESPONSE REGULATOR"/>
    <property type="match status" value="1"/>
</dbReference>
<feature type="domain" description="RCK C-terminal" evidence="8">
    <location>
        <begin position="355"/>
        <end position="439"/>
    </location>
</feature>
<dbReference type="InterPro" id="IPR006037">
    <property type="entry name" value="RCK_C"/>
</dbReference>
<keyword evidence="10" id="KW-1185">Reference proteome</keyword>
<feature type="transmembrane region" description="Helical" evidence="7">
    <location>
        <begin position="588"/>
        <end position="609"/>
    </location>
</feature>
<dbReference type="InterPro" id="IPR036721">
    <property type="entry name" value="RCK_C_sf"/>
</dbReference>
<feature type="transmembrane region" description="Helical" evidence="7">
    <location>
        <begin position="69"/>
        <end position="86"/>
    </location>
</feature>
<evidence type="ECO:0000259" key="8">
    <source>
        <dbReference type="PROSITE" id="PS51202"/>
    </source>
</evidence>
<feature type="transmembrane region" description="Helical" evidence="7">
    <location>
        <begin position="136"/>
        <end position="160"/>
    </location>
</feature>
<reference evidence="9 10" key="1">
    <citation type="journal article" date="2014" name="Genome Announc.">
        <title>Complete Genome Sequence of Hyphomicrobium nitrativorans Strain NL23, a Denitrifying Bacterium Isolated from Biofilm of a Methanol-Fed Denitrification System Treating Seawater at the Montreal Biodome.</title>
        <authorList>
            <person name="Martineau C."/>
            <person name="Villeneuve C."/>
            <person name="Mauffrey F."/>
            <person name="Villemur R."/>
        </authorList>
    </citation>
    <scope>NUCLEOTIDE SEQUENCE [LARGE SCALE GENOMIC DNA]</scope>
    <source>
        <strain evidence="9">NL23</strain>
    </source>
</reference>
<evidence type="ECO:0000256" key="6">
    <source>
        <dbReference type="ARBA" id="ARBA00023136"/>
    </source>
</evidence>
<gene>
    <name evidence="9" type="ORF">W911_13900</name>
</gene>
<feature type="transmembrane region" description="Helical" evidence="7">
    <location>
        <begin position="536"/>
        <end position="556"/>
    </location>
</feature>
<feature type="transmembrane region" description="Helical" evidence="7">
    <location>
        <begin position="181"/>
        <end position="202"/>
    </location>
</feature>
<feature type="transmembrane region" description="Helical" evidence="7">
    <location>
        <begin position="214"/>
        <end position="236"/>
    </location>
</feature>
<evidence type="ECO:0000313" key="9">
    <source>
        <dbReference type="EMBL" id="AHB49261.1"/>
    </source>
</evidence>
<dbReference type="GO" id="GO:0008324">
    <property type="term" value="F:monoatomic cation transmembrane transporter activity"/>
    <property type="evidence" value="ECO:0007669"/>
    <property type="project" value="InterPro"/>
</dbReference>
<dbReference type="PATRIC" id="fig|1029756.8.peg.2892"/>
<dbReference type="Proteomes" id="UP000018542">
    <property type="component" value="Chromosome"/>
</dbReference>
<keyword evidence="2" id="KW-0813">Transport</keyword>
<feature type="transmembrane region" description="Helical" evidence="7">
    <location>
        <begin position="463"/>
        <end position="494"/>
    </location>
</feature>
<feature type="transmembrane region" description="Helical" evidence="7">
    <location>
        <begin position="629"/>
        <end position="649"/>
    </location>
</feature>
<dbReference type="GO" id="GO:0005886">
    <property type="term" value="C:plasma membrane"/>
    <property type="evidence" value="ECO:0007669"/>
    <property type="project" value="TreeGrafter"/>
</dbReference>